<evidence type="ECO:0000256" key="8">
    <source>
        <dbReference type="SAM" id="MobiDB-lite"/>
    </source>
</evidence>
<evidence type="ECO:0000256" key="3">
    <source>
        <dbReference type="ARBA" id="ARBA00022552"/>
    </source>
</evidence>
<sequence>MVANGLARPDALGLNEVLSTSHHAFLQPSRDIYDTALNEARAYIDPLASAISAAQQEREKQYYAEKKKRKRGEYEDAEAPHDVLRMKRIHVDGFDVEQIWGQAQRVLKAAADECEKDIEKLEQDAELHGDMDATLDGMGSSGEDEEMFSDNVLEDGVESGSDELSDDLLEDVEEEDEAEEVDDLEDEDVSEDDEEDRAMYGIDEDEDGEAGEADGAGGNAYEEDPNGLNDGFFSIEDFNRNSAFLERQDARADPDDGAASDEEEVDWAADPLSQPLPKQIKGDGSDAEDDEDAEGDEGSEEGEDDDSETGPTFGNVDLYAPEGASEDEDEVEQDEMEGMDDLSNTNNIMYSDFFAPPPKKSKNKRGRPHPHNFPAKDPKNQGTAKASLQGEEDDVKRAMSAVHRDLFSDSDEASDASDAEALDPADPVSRRSVHERRQAQILTEIRKLEAENVTKRSWQLSGEAKAAARPMNSLLEEDLDFERAGKPVPVITAETTEEIEALIKRRILAAEFDEVIRRRPEDMMGPSVRRGRLENVDQTKDKKGLGELYEEEHLRNTDPNFVDAKDESLKKQHTEIQTLWKDVSSKLDSLSSWHYRPKAPEPQIEVRVDAPTISMEDARPSGEVGASMLAPQEVYKAGEAANNAKDFEEVATRGGMPIVKSEMSREEKKRRRMREKERAKKAGANPVVNGKVKARKEKEGQMLGSLKQAGVKVIGKKGELRDVSGKAVAEDAPRPNPSGWKL</sequence>
<dbReference type="PANTHER" id="PTHR17039:SF0">
    <property type="entry name" value="U3 SMALL NUCLEOLAR RIBONUCLEOPROTEIN PROTEIN MPP10"/>
    <property type="match status" value="1"/>
</dbReference>
<accession>A0A6G1G9P0</accession>
<dbReference type="GO" id="GO:0032040">
    <property type="term" value="C:small-subunit processome"/>
    <property type="evidence" value="ECO:0007669"/>
    <property type="project" value="TreeGrafter"/>
</dbReference>
<evidence type="ECO:0000256" key="6">
    <source>
        <dbReference type="ARBA" id="ARBA00029455"/>
    </source>
</evidence>
<feature type="compositionally biased region" description="Basic and acidic residues" evidence="8">
    <location>
        <begin position="531"/>
        <end position="556"/>
    </location>
</feature>
<evidence type="ECO:0000256" key="4">
    <source>
        <dbReference type="ARBA" id="ARBA00023242"/>
    </source>
</evidence>
<keyword evidence="5 7" id="KW-0687">Ribonucleoprotein</keyword>
<reference evidence="11" key="3">
    <citation type="submission" date="2025-04" db="UniProtKB">
        <authorList>
            <consortium name="RefSeq"/>
        </authorList>
    </citation>
    <scope>IDENTIFICATION</scope>
    <source>
        <strain evidence="11">CBS 781.70</strain>
    </source>
</reference>
<reference evidence="9 11" key="1">
    <citation type="submission" date="2020-01" db="EMBL/GenBank/DDBJ databases">
        <authorList>
            <consortium name="DOE Joint Genome Institute"/>
            <person name="Haridas S."/>
            <person name="Albert R."/>
            <person name="Binder M."/>
            <person name="Bloem J."/>
            <person name="Labutti K."/>
            <person name="Salamov A."/>
            <person name="Andreopoulos B."/>
            <person name="Baker S.E."/>
            <person name="Barry K."/>
            <person name="Bills G."/>
            <person name="Bluhm B.H."/>
            <person name="Cannon C."/>
            <person name="Castanera R."/>
            <person name="Culley D.E."/>
            <person name="Daum C."/>
            <person name="Ezra D."/>
            <person name="Gonzalez J.B."/>
            <person name="Henrissat B."/>
            <person name="Kuo A."/>
            <person name="Liang C."/>
            <person name="Lipzen A."/>
            <person name="Lutzoni F."/>
            <person name="Magnuson J."/>
            <person name="Mondo S."/>
            <person name="Nolan M."/>
            <person name="Ohm R."/>
            <person name="Pangilinan J."/>
            <person name="Park H.-J."/>
            <person name="Ramirez L."/>
            <person name="Alfaro M."/>
            <person name="Sun H."/>
            <person name="Tritt A."/>
            <person name="Yoshinaga Y."/>
            <person name="Zwiers L.-H."/>
            <person name="Turgeon B.G."/>
            <person name="Goodwin S.B."/>
            <person name="Spatafora J.W."/>
            <person name="Crous P.W."/>
            <person name="Grigoriev I.V."/>
        </authorList>
    </citation>
    <scope>NUCLEOTIDE SEQUENCE</scope>
    <source>
        <strain evidence="9 11">CBS 781.70</strain>
    </source>
</reference>
<evidence type="ECO:0000256" key="1">
    <source>
        <dbReference type="ARBA" id="ARBA00004604"/>
    </source>
</evidence>
<keyword evidence="4 7" id="KW-0539">Nucleus</keyword>
<comment type="similarity">
    <text evidence="6 7">Belongs to the MPP10 family.</text>
</comment>
<feature type="compositionally biased region" description="Basic residues" evidence="8">
    <location>
        <begin position="359"/>
        <end position="370"/>
    </location>
</feature>
<reference evidence="11" key="2">
    <citation type="submission" date="2020-04" db="EMBL/GenBank/DDBJ databases">
        <authorList>
            <consortium name="NCBI Genome Project"/>
        </authorList>
    </citation>
    <scope>NUCLEOTIDE SEQUENCE</scope>
    <source>
        <strain evidence="11">CBS 781.70</strain>
    </source>
</reference>
<dbReference type="GO" id="GO:0034457">
    <property type="term" value="C:Mpp10 complex"/>
    <property type="evidence" value="ECO:0007669"/>
    <property type="project" value="UniProtKB-UniRule"/>
</dbReference>
<comment type="function">
    <text evidence="7">Involved in nucleolar processing of pre-18S ribosomal RNA.</text>
</comment>
<feature type="region of interest" description="Disordered" evidence="8">
    <location>
        <begin position="523"/>
        <end position="569"/>
    </location>
</feature>
<dbReference type="Proteomes" id="UP000504638">
    <property type="component" value="Unplaced"/>
</dbReference>
<feature type="region of interest" description="Disordered" evidence="8">
    <location>
        <begin position="125"/>
        <end position="436"/>
    </location>
</feature>
<dbReference type="OrthoDB" id="445326at2759"/>
<feature type="compositionally biased region" description="Acidic residues" evidence="8">
    <location>
        <begin position="408"/>
        <end position="423"/>
    </location>
</feature>
<evidence type="ECO:0000313" key="10">
    <source>
        <dbReference type="Proteomes" id="UP000504638"/>
    </source>
</evidence>
<dbReference type="PANTHER" id="PTHR17039">
    <property type="entry name" value="U3 SMALL NUCLEOLAR RIBONUCLEOPROTEIN PROTEIN MPP10"/>
    <property type="match status" value="1"/>
</dbReference>
<dbReference type="GO" id="GO:0005732">
    <property type="term" value="C:sno(s)RNA-containing ribonucleoprotein complex"/>
    <property type="evidence" value="ECO:0007669"/>
    <property type="project" value="UniProtKB-UniRule"/>
</dbReference>
<keyword evidence="10" id="KW-1185">Reference proteome</keyword>
<feature type="compositionally biased region" description="Acidic residues" evidence="8">
    <location>
        <begin position="142"/>
        <end position="212"/>
    </location>
</feature>
<dbReference type="GO" id="GO:0006364">
    <property type="term" value="P:rRNA processing"/>
    <property type="evidence" value="ECO:0007669"/>
    <property type="project" value="UniProtKB-KW"/>
</dbReference>
<organism evidence="9">
    <name type="scientific">Eremomyces bilateralis CBS 781.70</name>
    <dbReference type="NCBI Taxonomy" id="1392243"/>
    <lineage>
        <taxon>Eukaryota</taxon>
        <taxon>Fungi</taxon>
        <taxon>Dikarya</taxon>
        <taxon>Ascomycota</taxon>
        <taxon>Pezizomycotina</taxon>
        <taxon>Dothideomycetes</taxon>
        <taxon>Dothideomycetes incertae sedis</taxon>
        <taxon>Eremomycetales</taxon>
        <taxon>Eremomycetaceae</taxon>
        <taxon>Eremomyces</taxon>
    </lineage>
</organism>
<dbReference type="GeneID" id="54419691"/>
<dbReference type="RefSeq" id="XP_033536287.1">
    <property type="nucleotide sequence ID" value="XM_033679121.1"/>
</dbReference>
<dbReference type="Pfam" id="PF04006">
    <property type="entry name" value="Mpp10"/>
    <property type="match status" value="1"/>
</dbReference>
<feature type="compositionally biased region" description="Acidic residues" evidence="8">
    <location>
        <begin position="285"/>
        <end position="308"/>
    </location>
</feature>
<gene>
    <name evidence="9 11" type="ORF">P152DRAFT_456921</name>
</gene>
<feature type="region of interest" description="Disordered" evidence="8">
    <location>
        <begin position="452"/>
        <end position="471"/>
    </location>
</feature>
<dbReference type="EMBL" id="ML975153">
    <property type="protein sequence ID" value="KAF1814656.1"/>
    <property type="molecule type" value="Genomic_DNA"/>
</dbReference>
<dbReference type="PIRSF" id="PIRSF017300">
    <property type="entry name" value="snoRNP_Mpp10"/>
    <property type="match status" value="1"/>
</dbReference>
<protein>
    <recommendedName>
        <fullName evidence="7">U3 small nucleolar ribonucleoprotein protein MPP10</fullName>
    </recommendedName>
</protein>
<dbReference type="AlphaFoldDB" id="A0A6G1G9P0"/>
<feature type="compositionally biased region" description="Basic and acidic residues" evidence="8">
    <location>
        <begin position="717"/>
        <end position="733"/>
    </location>
</feature>
<feature type="region of interest" description="Disordered" evidence="8">
    <location>
        <begin position="652"/>
        <end position="704"/>
    </location>
</feature>
<keyword evidence="2 7" id="KW-0690">Ribosome biogenesis</keyword>
<evidence type="ECO:0000256" key="7">
    <source>
        <dbReference type="PIRNR" id="PIRNR017300"/>
    </source>
</evidence>
<dbReference type="InterPro" id="IPR012173">
    <property type="entry name" value="Mpp10"/>
</dbReference>
<feature type="compositionally biased region" description="Basic and acidic residues" evidence="8">
    <location>
        <begin position="394"/>
        <end position="407"/>
    </location>
</feature>
<feature type="compositionally biased region" description="Acidic residues" evidence="8">
    <location>
        <begin position="255"/>
        <end position="267"/>
    </location>
</feature>
<evidence type="ECO:0000313" key="11">
    <source>
        <dbReference type="RefSeq" id="XP_033536287.1"/>
    </source>
</evidence>
<keyword evidence="3 7" id="KW-0698">rRNA processing</keyword>
<proteinExistence type="inferred from homology"/>
<evidence type="ECO:0000313" key="9">
    <source>
        <dbReference type="EMBL" id="KAF1814656.1"/>
    </source>
</evidence>
<feature type="region of interest" description="Disordered" evidence="8">
    <location>
        <begin position="717"/>
        <end position="742"/>
    </location>
</feature>
<feature type="compositionally biased region" description="Acidic residues" evidence="8">
    <location>
        <begin position="324"/>
        <end position="340"/>
    </location>
</feature>
<evidence type="ECO:0000256" key="5">
    <source>
        <dbReference type="ARBA" id="ARBA00023274"/>
    </source>
</evidence>
<evidence type="ECO:0000256" key="2">
    <source>
        <dbReference type="ARBA" id="ARBA00022517"/>
    </source>
</evidence>
<name>A0A6G1G9P0_9PEZI</name>
<comment type="subcellular location">
    <subcellularLocation>
        <location evidence="1 7">Nucleus</location>
        <location evidence="1 7">Nucleolus</location>
    </subcellularLocation>
</comment>